<comment type="subcellular location">
    <subcellularLocation>
        <location evidence="1">Cell membrane</location>
        <topology evidence="1">Multi-pass membrane protein</topology>
    </subcellularLocation>
    <subcellularLocation>
        <location evidence="7">Membrane</location>
        <topology evidence="7">Multi-pass membrane protein</topology>
    </subcellularLocation>
</comment>
<feature type="domain" description="NADH:quinone oxidoreductase/Mrp antiporter transmembrane" evidence="9">
    <location>
        <begin position="18"/>
        <end position="158"/>
    </location>
</feature>
<feature type="transmembrane region" description="Helical" evidence="8">
    <location>
        <begin position="7"/>
        <end position="28"/>
    </location>
</feature>
<dbReference type="Pfam" id="PF00361">
    <property type="entry name" value="Proton_antipo_M"/>
    <property type="match status" value="1"/>
</dbReference>
<dbReference type="InterPro" id="IPR052175">
    <property type="entry name" value="ComplexI-like_HydComp"/>
</dbReference>
<accession>A0A7C2V4H3</accession>
<evidence type="ECO:0000256" key="8">
    <source>
        <dbReference type="SAM" id="Phobius"/>
    </source>
</evidence>
<dbReference type="PANTHER" id="PTHR42682">
    <property type="entry name" value="HYDROGENASE-4 COMPONENT F"/>
    <property type="match status" value="1"/>
</dbReference>
<dbReference type="EMBL" id="DSFP01000072">
    <property type="protein sequence ID" value="HEW46740.1"/>
    <property type="molecule type" value="Genomic_DNA"/>
</dbReference>
<comment type="caution">
    <text evidence="10">The sequence shown here is derived from an EMBL/GenBank/DDBJ whole genome shotgun (WGS) entry which is preliminary data.</text>
</comment>
<dbReference type="PANTHER" id="PTHR42682:SF3">
    <property type="entry name" value="FORMATE HYDROGENLYASE SUBUNIT 3-RELATED"/>
    <property type="match status" value="1"/>
</dbReference>
<organism evidence="10">
    <name type="scientific">Hydrogenobacter sp</name>
    <dbReference type="NCBI Taxonomy" id="2152829"/>
    <lineage>
        <taxon>Bacteria</taxon>
        <taxon>Pseudomonadati</taxon>
        <taxon>Aquificota</taxon>
        <taxon>Aquificia</taxon>
        <taxon>Aquificales</taxon>
        <taxon>Aquificaceae</taxon>
        <taxon>Hydrogenobacter</taxon>
    </lineage>
</organism>
<sequence>MAFLFNLFILSMYAVILSQNIITFLVFWETMSILSYFLVIFERDEKSVKAGLVYAVMTHIGTAFIIVLFLLLYYYSGSMSFSDIKASSLNIPIEIKNIVFIFALIGFGTKAGIIPLHTWLPRAHPTAPSNISSLMSGVMIKTGGLWLYKGMHGYARWWSRMVGHNGANSGSRIRCVGCDIRSYGK</sequence>
<dbReference type="InterPro" id="IPR001750">
    <property type="entry name" value="ND/Mrp_TM"/>
</dbReference>
<keyword evidence="2" id="KW-1003">Cell membrane</keyword>
<keyword evidence="6 8" id="KW-0472">Membrane</keyword>
<evidence type="ECO:0000256" key="6">
    <source>
        <dbReference type="ARBA" id="ARBA00023136"/>
    </source>
</evidence>
<keyword evidence="4 8" id="KW-1133">Transmembrane helix</keyword>
<dbReference type="GO" id="GO:0005886">
    <property type="term" value="C:plasma membrane"/>
    <property type="evidence" value="ECO:0007669"/>
    <property type="project" value="UniProtKB-SubCell"/>
</dbReference>
<feature type="transmembrane region" description="Helical" evidence="8">
    <location>
        <begin position="52"/>
        <end position="76"/>
    </location>
</feature>
<evidence type="ECO:0000256" key="3">
    <source>
        <dbReference type="ARBA" id="ARBA00022692"/>
    </source>
</evidence>
<keyword evidence="3 7" id="KW-0812">Transmembrane</keyword>
<proteinExistence type="predicted"/>
<feature type="transmembrane region" description="Helical" evidence="8">
    <location>
        <begin position="97"/>
        <end position="119"/>
    </location>
</feature>
<evidence type="ECO:0000313" key="10">
    <source>
        <dbReference type="EMBL" id="HEW46740.1"/>
    </source>
</evidence>
<name>A0A7C2V4H3_9AQUI</name>
<keyword evidence="5" id="KW-0560">Oxidoreductase</keyword>
<evidence type="ECO:0000256" key="7">
    <source>
        <dbReference type="RuleBase" id="RU000320"/>
    </source>
</evidence>
<dbReference type="AlphaFoldDB" id="A0A7C2V4H3"/>
<evidence type="ECO:0000259" key="9">
    <source>
        <dbReference type="Pfam" id="PF00361"/>
    </source>
</evidence>
<dbReference type="GO" id="GO:0016491">
    <property type="term" value="F:oxidoreductase activity"/>
    <property type="evidence" value="ECO:0007669"/>
    <property type="project" value="UniProtKB-KW"/>
</dbReference>
<evidence type="ECO:0000256" key="2">
    <source>
        <dbReference type="ARBA" id="ARBA00022475"/>
    </source>
</evidence>
<feature type="transmembrane region" description="Helical" evidence="8">
    <location>
        <begin position="131"/>
        <end position="148"/>
    </location>
</feature>
<gene>
    <name evidence="10" type="ORF">ENO47_08810</name>
</gene>
<evidence type="ECO:0000256" key="1">
    <source>
        <dbReference type="ARBA" id="ARBA00004651"/>
    </source>
</evidence>
<reference evidence="10" key="1">
    <citation type="journal article" date="2020" name="mSystems">
        <title>Genome- and Community-Level Interaction Insights into Carbon Utilization and Element Cycling Functions of Hydrothermarchaeota in Hydrothermal Sediment.</title>
        <authorList>
            <person name="Zhou Z."/>
            <person name="Liu Y."/>
            <person name="Xu W."/>
            <person name="Pan J."/>
            <person name="Luo Z.H."/>
            <person name="Li M."/>
        </authorList>
    </citation>
    <scope>NUCLEOTIDE SEQUENCE [LARGE SCALE GENOMIC DNA]</scope>
    <source>
        <strain evidence="10">SpSt-132</strain>
    </source>
</reference>
<protein>
    <recommendedName>
        <fullName evidence="9">NADH:quinone oxidoreductase/Mrp antiporter transmembrane domain-containing protein</fullName>
    </recommendedName>
</protein>
<evidence type="ECO:0000256" key="5">
    <source>
        <dbReference type="ARBA" id="ARBA00023002"/>
    </source>
</evidence>
<evidence type="ECO:0000256" key="4">
    <source>
        <dbReference type="ARBA" id="ARBA00022989"/>
    </source>
</evidence>